<dbReference type="Gene3D" id="3.90.1150.10">
    <property type="entry name" value="Aspartate Aminotransferase, domain 1"/>
    <property type="match status" value="1"/>
</dbReference>
<dbReference type="InterPro" id="IPR015421">
    <property type="entry name" value="PyrdxlP-dep_Trfase_major"/>
</dbReference>
<dbReference type="InterPro" id="IPR004838">
    <property type="entry name" value="NHTrfase_class1_PyrdxlP-BS"/>
</dbReference>
<comment type="cofactor">
    <cofactor evidence="5">
        <name>pyridoxal 5'-phosphate</name>
        <dbReference type="ChEBI" id="CHEBI:597326"/>
    </cofactor>
</comment>
<sequence length="322" mass="36700">MNKIDLSKNESPFNNLKEINDDIFNVLLSLNRYPKNINILNKLAEYHEIDSDNIYVGNGAADVIFKVLSVLDINSVTFSTPCFDGFKYMVQALNLSENSISLFDDGNQNFNGLINSNLFDIVILCNPHNPTGELLSLSKLDELLRCFPKNKYIILDEVYIDYTKNNVDSLSLLEKYNNLIIVRSFSKSFGLAGLRIGYCISNKKIINALKNKTVPYNINSISSVAACSALNNICKIKENIDIIIKERCKINDELIRYGFSISNSQANFIWVNAGEKAILYYRYLFDRGLEVKFYDNFGLRVSVGNEEQNNYFLKVMQDLSNK</sequence>
<reference evidence="7" key="1">
    <citation type="submission" date="2013-07" db="EMBL/GenBank/DDBJ databases">
        <title>Sub-species coevolution in mutualistic symbiosis.</title>
        <authorList>
            <person name="Murfin K."/>
            <person name="Klassen J."/>
            <person name="Lee M."/>
            <person name="Forst S."/>
            <person name="Stock P."/>
            <person name="Goodrich-Blair H."/>
        </authorList>
    </citation>
    <scope>NUCLEOTIDE SEQUENCE [LARGE SCALE GENOMIC DNA]</scope>
    <source>
        <strain evidence="7">Kraussei Quebec</strain>
    </source>
</reference>
<keyword evidence="2 5" id="KW-0032">Aminotransferase</keyword>
<comment type="similarity">
    <text evidence="1">Belongs to the class-II pyridoxal-phosphate-dependent aminotransferase family. Histidinol-phosphate aminotransferase subfamily.</text>
</comment>
<evidence type="ECO:0000313" key="8">
    <source>
        <dbReference type="Proteomes" id="UP000028500"/>
    </source>
</evidence>
<accession>A0A077PKY7</accession>
<dbReference type="InterPro" id="IPR050106">
    <property type="entry name" value="HistidinolP_aminotransfase"/>
</dbReference>
<dbReference type="PANTHER" id="PTHR43643:SF3">
    <property type="entry name" value="HISTIDINOL-PHOSPHATE AMINOTRANSFERASE"/>
    <property type="match status" value="1"/>
</dbReference>
<evidence type="ECO:0000256" key="3">
    <source>
        <dbReference type="ARBA" id="ARBA00022679"/>
    </source>
</evidence>
<dbReference type="EC" id="2.6.1.-" evidence="5"/>
<dbReference type="EMBL" id="CBSY010000253">
    <property type="protein sequence ID" value="CDH21703.1"/>
    <property type="molecule type" value="Genomic_DNA"/>
</dbReference>
<dbReference type="AlphaFoldDB" id="A0A077PKY7"/>
<keyword evidence="8" id="KW-1185">Reference proteome</keyword>
<comment type="similarity">
    <text evidence="5">Belongs to the class-I pyridoxal-phosphate-dependent aminotransferase family.</text>
</comment>
<dbReference type="RefSeq" id="WP_038244498.1">
    <property type="nucleotide sequence ID" value="NZ_CAWLZI010000060.1"/>
</dbReference>
<dbReference type="HOGENOM" id="CLU_017584_3_3_6"/>
<dbReference type="OrthoDB" id="9813612at2"/>
<dbReference type="Pfam" id="PF00155">
    <property type="entry name" value="Aminotran_1_2"/>
    <property type="match status" value="1"/>
</dbReference>
<evidence type="ECO:0000256" key="1">
    <source>
        <dbReference type="ARBA" id="ARBA00007970"/>
    </source>
</evidence>
<evidence type="ECO:0000313" key="7">
    <source>
        <dbReference type="EMBL" id="CDH21703.1"/>
    </source>
</evidence>
<evidence type="ECO:0000256" key="4">
    <source>
        <dbReference type="ARBA" id="ARBA00022898"/>
    </source>
</evidence>
<name>A0A077PKY7_XENBV</name>
<feature type="domain" description="Aminotransferase class I/classII large" evidence="6">
    <location>
        <begin position="2"/>
        <end position="314"/>
    </location>
</feature>
<dbReference type="InterPro" id="IPR015422">
    <property type="entry name" value="PyrdxlP-dep_Trfase_small"/>
</dbReference>
<proteinExistence type="inferred from homology"/>
<gene>
    <name evidence="7" type="ORF">XBKQ1_620006</name>
</gene>
<dbReference type="PANTHER" id="PTHR43643">
    <property type="entry name" value="HISTIDINOL-PHOSPHATE AMINOTRANSFERASE 2"/>
    <property type="match status" value="1"/>
</dbReference>
<evidence type="ECO:0000256" key="2">
    <source>
        <dbReference type="ARBA" id="ARBA00022576"/>
    </source>
</evidence>
<evidence type="ECO:0000259" key="6">
    <source>
        <dbReference type="Pfam" id="PF00155"/>
    </source>
</evidence>
<dbReference type="InterPro" id="IPR004839">
    <property type="entry name" value="Aminotransferase_I/II_large"/>
</dbReference>
<dbReference type="Proteomes" id="UP000028500">
    <property type="component" value="Unassembled WGS sequence"/>
</dbReference>
<dbReference type="SUPFAM" id="SSF53383">
    <property type="entry name" value="PLP-dependent transferases"/>
    <property type="match status" value="1"/>
</dbReference>
<comment type="caution">
    <text evidence="7">The sequence shown here is derived from an EMBL/GenBank/DDBJ whole genome shotgun (WGS) entry which is preliminary data.</text>
</comment>
<dbReference type="GO" id="GO:0008483">
    <property type="term" value="F:transaminase activity"/>
    <property type="evidence" value="ECO:0007669"/>
    <property type="project" value="UniProtKB-KW"/>
</dbReference>
<dbReference type="GO" id="GO:0030170">
    <property type="term" value="F:pyridoxal phosphate binding"/>
    <property type="evidence" value="ECO:0007669"/>
    <property type="project" value="InterPro"/>
</dbReference>
<dbReference type="CDD" id="cd00609">
    <property type="entry name" value="AAT_like"/>
    <property type="match status" value="1"/>
</dbReference>
<dbReference type="PROSITE" id="PS00105">
    <property type="entry name" value="AA_TRANSFER_CLASS_1"/>
    <property type="match status" value="1"/>
</dbReference>
<dbReference type="Gene3D" id="3.40.640.10">
    <property type="entry name" value="Type I PLP-dependent aspartate aminotransferase-like (Major domain)"/>
    <property type="match status" value="1"/>
</dbReference>
<evidence type="ECO:0000256" key="5">
    <source>
        <dbReference type="RuleBase" id="RU000481"/>
    </source>
</evidence>
<organism evidence="7 8">
    <name type="scientific">Xenorhabdus bovienii str. kraussei Quebec</name>
    <dbReference type="NCBI Taxonomy" id="1398203"/>
    <lineage>
        <taxon>Bacteria</taxon>
        <taxon>Pseudomonadati</taxon>
        <taxon>Pseudomonadota</taxon>
        <taxon>Gammaproteobacteria</taxon>
        <taxon>Enterobacterales</taxon>
        <taxon>Morganellaceae</taxon>
        <taxon>Xenorhabdus</taxon>
    </lineage>
</organism>
<keyword evidence="3 5" id="KW-0808">Transferase</keyword>
<keyword evidence="4" id="KW-0663">Pyridoxal phosphate</keyword>
<dbReference type="InterPro" id="IPR015424">
    <property type="entry name" value="PyrdxlP-dep_Trfase"/>
</dbReference>
<protein>
    <recommendedName>
        <fullName evidence="5">Aminotransferase</fullName>
        <ecNumber evidence="5">2.6.1.-</ecNumber>
    </recommendedName>
</protein>